<gene>
    <name evidence="2" type="ORF">PPACK8108_LOCUS2949</name>
</gene>
<feature type="compositionally biased region" description="Polar residues" evidence="1">
    <location>
        <begin position="604"/>
        <end position="624"/>
    </location>
</feature>
<accession>A0AAV0AIZ0</accession>
<organism evidence="2 3">
    <name type="scientific">Phakopsora pachyrhizi</name>
    <name type="common">Asian soybean rust disease fungus</name>
    <dbReference type="NCBI Taxonomy" id="170000"/>
    <lineage>
        <taxon>Eukaryota</taxon>
        <taxon>Fungi</taxon>
        <taxon>Dikarya</taxon>
        <taxon>Basidiomycota</taxon>
        <taxon>Pucciniomycotina</taxon>
        <taxon>Pucciniomycetes</taxon>
        <taxon>Pucciniales</taxon>
        <taxon>Phakopsoraceae</taxon>
        <taxon>Phakopsora</taxon>
    </lineage>
</organism>
<feature type="region of interest" description="Disordered" evidence="1">
    <location>
        <begin position="570"/>
        <end position="624"/>
    </location>
</feature>
<protein>
    <submittedName>
        <fullName evidence="2">Expressed protein</fullName>
    </submittedName>
</protein>
<evidence type="ECO:0000313" key="3">
    <source>
        <dbReference type="Proteomes" id="UP001153365"/>
    </source>
</evidence>
<feature type="compositionally biased region" description="Basic and acidic residues" evidence="1">
    <location>
        <begin position="439"/>
        <end position="452"/>
    </location>
</feature>
<feature type="region of interest" description="Disordered" evidence="1">
    <location>
        <begin position="341"/>
        <end position="467"/>
    </location>
</feature>
<feature type="region of interest" description="Disordered" evidence="1">
    <location>
        <begin position="50"/>
        <end position="82"/>
    </location>
</feature>
<feature type="compositionally biased region" description="Polar residues" evidence="1">
    <location>
        <begin position="197"/>
        <end position="210"/>
    </location>
</feature>
<dbReference type="EMBL" id="CALTRL010000519">
    <property type="protein sequence ID" value="CAH7668440.1"/>
    <property type="molecule type" value="Genomic_DNA"/>
</dbReference>
<feature type="region of interest" description="Disordered" evidence="1">
    <location>
        <begin position="279"/>
        <end position="300"/>
    </location>
</feature>
<feature type="compositionally biased region" description="Polar residues" evidence="1">
    <location>
        <begin position="423"/>
        <end position="437"/>
    </location>
</feature>
<feature type="region of interest" description="Disordered" evidence="1">
    <location>
        <begin position="120"/>
        <end position="210"/>
    </location>
</feature>
<dbReference type="AlphaFoldDB" id="A0AAV0AIZ0"/>
<feature type="compositionally biased region" description="Polar residues" evidence="1">
    <location>
        <begin position="344"/>
        <end position="357"/>
    </location>
</feature>
<feature type="region of interest" description="Disordered" evidence="1">
    <location>
        <begin position="639"/>
        <end position="663"/>
    </location>
</feature>
<evidence type="ECO:0000313" key="2">
    <source>
        <dbReference type="EMBL" id="CAH7668440.1"/>
    </source>
</evidence>
<comment type="caution">
    <text evidence="2">The sequence shown here is derived from an EMBL/GenBank/DDBJ whole genome shotgun (WGS) entry which is preliminary data.</text>
</comment>
<feature type="region of interest" description="Disordered" evidence="1">
    <location>
        <begin position="1011"/>
        <end position="1031"/>
    </location>
</feature>
<proteinExistence type="predicted"/>
<feature type="region of interest" description="Disordered" evidence="1">
    <location>
        <begin position="229"/>
        <end position="252"/>
    </location>
</feature>
<evidence type="ECO:0000256" key="1">
    <source>
        <dbReference type="SAM" id="MobiDB-lite"/>
    </source>
</evidence>
<feature type="compositionally biased region" description="Polar residues" evidence="1">
    <location>
        <begin position="533"/>
        <end position="544"/>
    </location>
</feature>
<name>A0AAV0AIZ0_PHAPC</name>
<feature type="compositionally biased region" description="Basic and acidic residues" evidence="1">
    <location>
        <begin position="373"/>
        <end position="386"/>
    </location>
</feature>
<dbReference type="Proteomes" id="UP001153365">
    <property type="component" value="Unassembled WGS sequence"/>
</dbReference>
<feature type="compositionally biased region" description="Polar residues" evidence="1">
    <location>
        <begin position="453"/>
        <end position="462"/>
    </location>
</feature>
<feature type="compositionally biased region" description="Low complexity" evidence="1">
    <location>
        <begin position="229"/>
        <end position="238"/>
    </location>
</feature>
<feature type="compositionally biased region" description="Basic and acidic residues" evidence="1">
    <location>
        <begin position="153"/>
        <end position="162"/>
    </location>
</feature>
<sequence length="1169" mass="130462">MSCEDFDPYSSNLRIADIKDFMYKMDPHVYIPRNVKRDDLREMARQFIQDRASQRTASSLKNESAAPSQQRKGRASSRLRNSELKEKILEDCDKVKQKCVLPSRLSPSSKSKKRSLALYTNLGAKENPKRSRVSPPKITSPKELDLSSAPFQKKSDSKKHFESSSLNQTTLKNNNRPPNITSKETAAKNSEIRPIRTQGNMTSSTKLNLKNTSSKAALGVGARGHISLSSNQQSALQQRIQPPDNSSNSTIDSQLSDDYILSEDSPEFNKENLECNNDSRIVDDFEEGGGSQDEYDRSDEGSIESWLYEEIFLENGNESPGDEDFLDDPDVSAESIEVDHLPFNTKTSSKTQNTQLASKDIHHLSQHNHRNSTKFDVDQRDYEKKRLVQAPSISYRSKMQPENSRAAKTQVNKQARERERSNQRQPENQRLQKSQLNFRDYERENLIERKSENINPEKSQANRVDHEREILNRQQETTTSRTSSKFHSQPVSILKQTKVAHQETLNSELPLRLPSSRPFVQTQKAVSKEEPKGNQSKYSSTHPGHQQVYHLRDNPFIPRSFNHLQNLSVENQGQQHRPSFSGIGQPPASPVSGSQSRSFGRGQNQPYTANLMSNNNSDRTTQSSLIPQEQNMETLHPHFQTSTMSQAEVSTSLLSQQTSKDSSLPFLDSSVRLIIPGYGTLALVSDGSSNQIPIEARASKITPDDIAPASIPSKEEKIPDFIPSSDFETSHTAELAESAPKNSWLRLTDTVPTPDPVPLPINKMEWIPVQLTETEPPKPSHVTQENPLLTNKLAIGDKPDSIKSESGLPSSDSLSFRLQNMERLLTDLVMTQPKDNKKVSTTSKKFSNPNQYNMVGTEILPKKKATNEESNGNNMVSSDSAQKDSVLPFTFNCGTSTELSNFGKARKISNHPKHFKSFLTLNPKLEKKDESAAATNSLSAAMSIRDPILEVEVKNPTDFFPDASAKTNKHPCLEEFLQKDKDNNSATPSAPIKKEHSQEVVALNFSNSLPGTLAQSEKDQSPGTDAIKLNNSSSSNTFVEITGKPLHANDLNSVNESKIEAQVATASSKNDLISIITSNKNESRTCSSKTNDQVEESKIDLIPSTGNRSKDFCSSISSKGEGVQQVLDEIELGVEPKSEVRIDHFPKTTFEPTVKNMQNLLTEIFSPEK</sequence>
<feature type="compositionally biased region" description="Polar residues" evidence="1">
    <location>
        <begin position="54"/>
        <end position="70"/>
    </location>
</feature>
<keyword evidence="3" id="KW-1185">Reference proteome</keyword>
<reference evidence="2" key="1">
    <citation type="submission" date="2022-06" db="EMBL/GenBank/DDBJ databases">
        <authorList>
            <consortium name="SYNGENTA / RWTH Aachen University"/>
        </authorList>
    </citation>
    <scope>NUCLEOTIDE SEQUENCE</scope>
</reference>
<feature type="compositionally biased region" description="Polar residues" evidence="1">
    <location>
        <begin position="239"/>
        <end position="252"/>
    </location>
</feature>
<feature type="region of interest" description="Disordered" evidence="1">
    <location>
        <begin position="506"/>
        <end position="546"/>
    </location>
</feature>
<feature type="compositionally biased region" description="Polar residues" evidence="1">
    <location>
        <begin position="391"/>
        <end position="413"/>
    </location>
</feature>
<feature type="compositionally biased region" description="Polar residues" evidence="1">
    <location>
        <begin position="639"/>
        <end position="662"/>
    </location>
</feature>
<feature type="compositionally biased region" description="Polar residues" evidence="1">
    <location>
        <begin position="163"/>
        <end position="188"/>
    </location>
</feature>
<feature type="compositionally biased region" description="Low complexity" evidence="1">
    <location>
        <begin position="592"/>
        <end position="603"/>
    </location>
</feature>